<name>A0A0H3BII3_TREPS</name>
<evidence type="ECO:0000256" key="1">
    <source>
        <dbReference type="SAM" id="Phobius"/>
    </source>
</evidence>
<dbReference type="InterPro" id="IPR011990">
    <property type="entry name" value="TPR-like_helical_dom_sf"/>
</dbReference>
<feature type="transmembrane region" description="Helical" evidence="1">
    <location>
        <begin position="21"/>
        <end position="43"/>
    </location>
</feature>
<dbReference type="SMR" id="A0A0H3BII3"/>
<dbReference type="GeneID" id="93876073"/>
<gene>
    <name evidence="2" type="ordered locus">TPASS_0282</name>
</gene>
<dbReference type="Proteomes" id="UP000001202">
    <property type="component" value="Chromosome"/>
</dbReference>
<dbReference type="RefSeq" id="WP_010881731.1">
    <property type="nucleotide sequence ID" value="NC_010741.1"/>
</dbReference>
<keyword evidence="1" id="KW-0812">Transmembrane</keyword>
<keyword evidence="1" id="KW-0472">Membrane</keyword>
<dbReference type="Gene3D" id="1.25.40.10">
    <property type="entry name" value="Tetratricopeptide repeat domain"/>
    <property type="match status" value="1"/>
</dbReference>
<dbReference type="PATRIC" id="fig|455434.6.peg.287"/>
<proteinExistence type="predicted"/>
<dbReference type="KEGG" id="tpp:TPASS_0282"/>
<protein>
    <submittedName>
        <fullName evidence="2">Uncharacterized protein</fullName>
    </submittedName>
</protein>
<dbReference type="AlphaFoldDB" id="A0A0H3BII3"/>
<organism evidence="2">
    <name type="scientific">Treponema pallidum subsp. pallidum (strain SS14)</name>
    <dbReference type="NCBI Taxonomy" id="455434"/>
    <lineage>
        <taxon>Bacteria</taxon>
        <taxon>Pseudomonadati</taxon>
        <taxon>Spirochaetota</taxon>
        <taxon>Spirochaetia</taxon>
        <taxon>Spirochaetales</taxon>
        <taxon>Treponemataceae</taxon>
        <taxon>Treponema</taxon>
    </lineage>
</organism>
<accession>A0A0H3BII3</accession>
<sequence length="239" mass="26435">MHEQRRGIVRVDRFLELHRRLLVGVLVAILGGLGLSAGCLLVMTRLRARASAEVTRIAREWDVLRKPDNTVSASGHEVEGRGGSSIRAKEDALLARLESCASSPWRDGFAYAYAQACVADIFFARKEWEKAQQAYVRAAYGARRSYVAGVYYFNAASCADERGRFEEARELYQRSARVQDFPLVPRALFNVGRMEEALGRAAAATAAYMQLYERFPLNGWAALGKSRAIAISVGGGRAQ</sequence>
<keyword evidence="1" id="KW-1133">Transmembrane helix</keyword>
<dbReference type="EMBL" id="CP000805">
    <property type="protein sequence ID" value="ACD70709.1"/>
    <property type="molecule type" value="Genomic_DNA"/>
</dbReference>
<reference evidence="2" key="1">
    <citation type="journal article" date="2008" name="BMC Microbiol.">
        <title>Complete genome sequence of Treponema pallidum ssp. pallidum strain SS14 determined with oligonucleotide arrays.</title>
        <authorList>
            <person name="Matejkova P."/>
            <person name="Strouhal M."/>
            <person name="Smajs D."/>
            <person name="Norris S.J."/>
            <person name="Palzkill T."/>
            <person name="Petrosino J.F."/>
            <person name="Sodergren E."/>
            <person name="Norton J.E."/>
            <person name="Singh J."/>
            <person name="Richmond T.A."/>
            <person name="Molla M.N."/>
            <person name="Albert T.J."/>
            <person name="Weinstock G.M."/>
        </authorList>
    </citation>
    <scope>NUCLEOTIDE SEQUENCE [LARGE SCALE GENOMIC DNA]</scope>
    <source>
        <strain evidence="2">SS14</strain>
    </source>
</reference>
<dbReference type="SUPFAM" id="SSF48452">
    <property type="entry name" value="TPR-like"/>
    <property type="match status" value="1"/>
</dbReference>
<evidence type="ECO:0000313" key="2">
    <source>
        <dbReference type="EMBL" id="ACD70709.1"/>
    </source>
</evidence>